<organism evidence="8 9">
    <name type="scientific">Rhizobium paknamense</name>
    <dbReference type="NCBI Taxonomy" id="1206817"/>
    <lineage>
        <taxon>Bacteria</taxon>
        <taxon>Pseudomonadati</taxon>
        <taxon>Pseudomonadota</taxon>
        <taxon>Alphaproteobacteria</taxon>
        <taxon>Hyphomicrobiales</taxon>
        <taxon>Rhizobiaceae</taxon>
        <taxon>Rhizobium/Agrobacterium group</taxon>
        <taxon>Rhizobium</taxon>
    </lineage>
</organism>
<keyword evidence="9" id="KW-1185">Reference proteome</keyword>
<feature type="binding site" evidence="6">
    <location>
        <position position="301"/>
    </location>
    <ligand>
        <name>S-adenosyl-L-methionine</name>
        <dbReference type="ChEBI" id="CHEBI:59789"/>
    </ligand>
</feature>
<feature type="binding site" evidence="6">
    <location>
        <position position="349"/>
    </location>
    <ligand>
        <name>S-adenosyl-L-methionine</name>
        <dbReference type="ChEBI" id="CHEBI:59789"/>
    </ligand>
</feature>
<reference evidence="8 9" key="1">
    <citation type="submission" date="2023-07" db="EMBL/GenBank/DDBJ databases">
        <title>Genomic Encyclopedia of Type Strains, Phase IV (KMG-IV): sequencing the most valuable type-strain genomes for metagenomic binning, comparative biology and taxonomic classification.</title>
        <authorList>
            <person name="Goeker M."/>
        </authorList>
    </citation>
    <scope>NUCLEOTIDE SEQUENCE [LARGE SCALE GENOMIC DNA]</scope>
    <source>
        <strain evidence="8 9">DSM 100301</strain>
    </source>
</reference>
<dbReference type="InterPro" id="IPR010280">
    <property type="entry name" value="U5_MeTrfase_fam"/>
</dbReference>
<evidence type="ECO:0000256" key="5">
    <source>
        <dbReference type="ARBA" id="ARBA00023014"/>
    </source>
</evidence>
<keyword evidence="4 6" id="KW-0949">S-adenosyl-L-methionine</keyword>
<evidence type="ECO:0000256" key="2">
    <source>
        <dbReference type="ARBA" id="ARBA00022603"/>
    </source>
</evidence>
<dbReference type="Gene3D" id="2.40.50.1070">
    <property type="match status" value="1"/>
</dbReference>
<dbReference type="PROSITE" id="PS51687">
    <property type="entry name" value="SAM_MT_RNA_M5U"/>
    <property type="match status" value="1"/>
</dbReference>
<evidence type="ECO:0000256" key="4">
    <source>
        <dbReference type="ARBA" id="ARBA00022691"/>
    </source>
</evidence>
<dbReference type="InterPro" id="IPR030390">
    <property type="entry name" value="MeTrfase_TrmA_AS"/>
</dbReference>
<keyword evidence="1" id="KW-0004">4Fe-4S</keyword>
<keyword evidence="2 6" id="KW-0489">Methyltransferase</keyword>
<evidence type="ECO:0000256" key="1">
    <source>
        <dbReference type="ARBA" id="ARBA00022485"/>
    </source>
</evidence>
<protein>
    <submittedName>
        <fullName evidence="8">23S rRNA (Uracil1939-C5)-methyltransferase</fullName>
        <ecNumber evidence="8">2.1.1.190</ecNumber>
    </submittedName>
</protein>
<evidence type="ECO:0000256" key="7">
    <source>
        <dbReference type="PROSITE-ProRule" id="PRU10015"/>
    </source>
</evidence>
<dbReference type="EC" id="2.1.1.190" evidence="8"/>
<name>A0ABU0I9Z3_9HYPH</name>
<dbReference type="CDD" id="cd02440">
    <property type="entry name" value="AdoMet_MTases"/>
    <property type="match status" value="1"/>
</dbReference>
<feature type="binding site" evidence="6">
    <location>
        <position position="254"/>
    </location>
    <ligand>
        <name>S-adenosyl-L-methionine</name>
        <dbReference type="ChEBI" id="CHEBI:59789"/>
    </ligand>
</feature>
<dbReference type="RefSeq" id="WP_307157252.1">
    <property type="nucleotide sequence ID" value="NZ_JAUSWH010000003.1"/>
</dbReference>
<dbReference type="PANTHER" id="PTHR11061">
    <property type="entry name" value="RNA M5U METHYLTRANSFERASE"/>
    <property type="match status" value="1"/>
</dbReference>
<keyword evidence="1" id="KW-0479">Metal-binding</keyword>
<dbReference type="GO" id="GO:0032259">
    <property type="term" value="P:methylation"/>
    <property type="evidence" value="ECO:0007669"/>
    <property type="project" value="UniProtKB-KW"/>
</dbReference>
<dbReference type="Gene3D" id="2.40.50.140">
    <property type="entry name" value="Nucleic acid-binding proteins"/>
    <property type="match status" value="1"/>
</dbReference>
<evidence type="ECO:0000313" key="8">
    <source>
        <dbReference type="EMBL" id="MDQ0455055.1"/>
    </source>
</evidence>
<dbReference type="InterPro" id="IPR029063">
    <property type="entry name" value="SAM-dependent_MTases_sf"/>
</dbReference>
<dbReference type="SUPFAM" id="SSF53335">
    <property type="entry name" value="S-adenosyl-L-methionine-dependent methyltransferases"/>
    <property type="match status" value="1"/>
</dbReference>
<keyword evidence="5" id="KW-0411">Iron-sulfur</keyword>
<gene>
    <name evidence="8" type="ORF">QO005_001385</name>
</gene>
<accession>A0ABU0I9Z3</accession>
<dbReference type="EMBL" id="JAUSWH010000003">
    <property type="protein sequence ID" value="MDQ0455055.1"/>
    <property type="molecule type" value="Genomic_DNA"/>
</dbReference>
<keyword evidence="1" id="KW-0408">Iron</keyword>
<comment type="similarity">
    <text evidence="6">Belongs to the class I-like SAM-binding methyltransferase superfamily. RNA M5U methyltransferase family.</text>
</comment>
<keyword evidence="3 6" id="KW-0808">Transferase</keyword>
<feature type="active site" description="Nucleophile" evidence="6">
    <location>
        <position position="375"/>
    </location>
</feature>
<feature type="binding site" evidence="6">
    <location>
        <position position="281"/>
    </location>
    <ligand>
        <name>S-adenosyl-L-methionine</name>
        <dbReference type="ChEBI" id="CHEBI:59789"/>
    </ligand>
</feature>
<comment type="caution">
    <text evidence="8">The sequence shown here is derived from an EMBL/GenBank/DDBJ whole genome shotgun (WGS) entry which is preliminary data.</text>
</comment>
<dbReference type="Gene3D" id="3.40.50.150">
    <property type="entry name" value="Vaccinia Virus protein VP39"/>
    <property type="match status" value="1"/>
</dbReference>
<evidence type="ECO:0000256" key="3">
    <source>
        <dbReference type="ARBA" id="ARBA00022679"/>
    </source>
</evidence>
<proteinExistence type="inferred from homology"/>
<dbReference type="Proteomes" id="UP001235269">
    <property type="component" value="Unassembled WGS sequence"/>
</dbReference>
<evidence type="ECO:0000313" key="9">
    <source>
        <dbReference type="Proteomes" id="UP001235269"/>
    </source>
</evidence>
<dbReference type="PROSITE" id="PS01230">
    <property type="entry name" value="TRMA_1"/>
    <property type="match status" value="1"/>
</dbReference>
<evidence type="ECO:0000256" key="6">
    <source>
        <dbReference type="PROSITE-ProRule" id="PRU01024"/>
    </source>
</evidence>
<dbReference type="Pfam" id="PF05958">
    <property type="entry name" value="tRNA_U5-meth_tr"/>
    <property type="match status" value="1"/>
</dbReference>
<dbReference type="GO" id="GO:0008168">
    <property type="term" value="F:methyltransferase activity"/>
    <property type="evidence" value="ECO:0007669"/>
    <property type="project" value="UniProtKB-KW"/>
</dbReference>
<feature type="active site" evidence="7">
    <location>
        <position position="375"/>
    </location>
</feature>
<sequence length="418" mass="44228">MSTQTVTIHSLGAEGDGIANGPDGPIYVPFSLPGETLAIAKVGNQGTIMSIAAAAPERVEPPCRHFGPDGVGGTCGGCALQHMEKTAYNAYKRGLVIAALKARGLDVPVGALVEAEPGQRRRLVYTVRNREKGLVFGFNQPGTHQVVPIEDCPITTASILARFPALKALCSALAGGSDAFRMTVIETVTGLDVSFDGVRGGLKERERRVLSETTLKLRGIARVSVNGEIVIEPQKPLLDFAGAMVSPPPGAFTQATREAEEAMADLVIAHLGKAKKVADLFAGIGTFALRIARKAQVLAVESDEKAIKALDAAARATQGLKPVKAERRDLFRRPLMAFELKGLDAVVFDPPRAGAEAQCHELAKSDVKTIIAVSCNALTLARDLTILTAGGYRITSITPIDQFLWSPHVEIVATLSKG</sequence>
<dbReference type="SUPFAM" id="SSF50249">
    <property type="entry name" value="Nucleic acid-binding proteins"/>
    <property type="match status" value="1"/>
</dbReference>
<dbReference type="InterPro" id="IPR012340">
    <property type="entry name" value="NA-bd_OB-fold"/>
</dbReference>
<dbReference type="PANTHER" id="PTHR11061:SF49">
    <property type="entry name" value="23S RRNA (URACIL(1939)-C(5))-METHYLTRANSFERASE RLMD"/>
    <property type="match status" value="1"/>
</dbReference>